<name>A0A1X7UP93_AMPQE</name>
<dbReference type="InParanoid" id="A0A1X7UP93"/>
<dbReference type="EnsemblMetazoa" id="Aqu2.1.29578_001">
    <property type="protein sequence ID" value="Aqu2.1.29578_001"/>
    <property type="gene ID" value="Aqu2.1.29578"/>
</dbReference>
<evidence type="ECO:0000313" key="1">
    <source>
        <dbReference type="EnsemblMetazoa" id="Aqu2.1.29578_001"/>
    </source>
</evidence>
<organism evidence="1">
    <name type="scientific">Amphimedon queenslandica</name>
    <name type="common">Sponge</name>
    <dbReference type="NCBI Taxonomy" id="400682"/>
    <lineage>
        <taxon>Eukaryota</taxon>
        <taxon>Metazoa</taxon>
        <taxon>Porifera</taxon>
        <taxon>Demospongiae</taxon>
        <taxon>Heteroscleromorpha</taxon>
        <taxon>Haplosclerida</taxon>
        <taxon>Niphatidae</taxon>
        <taxon>Amphimedon</taxon>
    </lineage>
</organism>
<accession>A0A1X7UP93</accession>
<proteinExistence type="predicted"/>
<reference evidence="1" key="1">
    <citation type="submission" date="2017-05" db="UniProtKB">
        <authorList>
            <consortium name="EnsemblMetazoa"/>
        </authorList>
    </citation>
    <scope>IDENTIFICATION</scope>
</reference>
<sequence>MHYMVHYPNWIQRVGPLVHAWCMRFEGKQTYIKNLAHRMNCFKNVCKTLAIDHQYSVCYSGNYPLIDKPTCGPEIRKSLVMLKYSSILPHSENDALLGLQKLEWHTPLGNY</sequence>
<protein>
    <submittedName>
        <fullName evidence="1">Uncharacterized protein</fullName>
    </submittedName>
</protein>
<dbReference type="OrthoDB" id="10034966at2759"/>
<dbReference type="AlphaFoldDB" id="A0A1X7UP93"/>